<dbReference type="PANTHER" id="PTHR10622:SF10">
    <property type="entry name" value="HET DOMAIN-CONTAINING PROTEIN"/>
    <property type="match status" value="1"/>
</dbReference>
<dbReference type="RefSeq" id="XP_041226029.1">
    <property type="nucleotide sequence ID" value="XM_041371323.1"/>
</dbReference>
<keyword evidence="1" id="KW-1133">Transmembrane helix</keyword>
<dbReference type="PANTHER" id="PTHR10622">
    <property type="entry name" value="HET DOMAIN-CONTAINING PROTEIN"/>
    <property type="match status" value="1"/>
</dbReference>
<gene>
    <name evidence="3" type="ORF">F5891DRAFT_315534</name>
</gene>
<dbReference type="Pfam" id="PF06985">
    <property type="entry name" value="HET"/>
    <property type="match status" value="1"/>
</dbReference>
<evidence type="ECO:0000313" key="4">
    <source>
        <dbReference type="Proteomes" id="UP001195769"/>
    </source>
</evidence>
<reference evidence="3" key="1">
    <citation type="journal article" date="2020" name="New Phytol.">
        <title>Comparative genomics reveals dynamic genome evolution in host specialist ectomycorrhizal fungi.</title>
        <authorList>
            <person name="Lofgren L.A."/>
            <person name="Nguyen N.H."/>
            <person name="Vilgalys R."/>
            <person name="Ruytinx J."/>
            <person name="Liao H.L."/>
            <person name="Branco S."/>
            <person name="Kuo A."/>
            <person name="LaButti K."/>
            <person name="Lipzen A."/>
            <person name="Andreopoulos W."/>
            <person name="Pangilinan J."/>
            <person name="Riley R."/>
            <person name="Hundley H."/>
            <person name="Na H."/>
            <person name="Barry K."/>
            <person name="Grigoriev I.V."/>
            <person name="Stajich J.E."/>
            <person name="Kennedy P.G."/>
        </authorList>
    </citation>
    <scope>NUCLEOTIDE SEQUENCE</scope>
    <source>
        <strain evidence="3">FC203</strain>
    </source>
</reference>
<dbReference type="GeneID" id="64665621"/>
<evidence type="ECO:0000256" key="1">
    <source>
        <dbReference type="SAM" id="Phobius"/>
    </source>
</evidence>
<feature type="transmembrane region" description="Helical" evidence="1">
    <location>
        <begin position="198"/>
        <end position="215"/>
    </location>
</feature>
<keyword evidence="1" id="KW-0472">Membrane</keyword>
<keyword evidence="4" id="KW-1185">Reference proteome</keyword>
<protein>
    <recommendedName>
        <fullName evidence="2">Heterokaryon incompatibility domain-containing protein</fullName>
    </recommendedName>
</protein>
<dbReference type="AlphaFoldDB" id="A0AAD4E8U4"/>
<proteinExistence type="predicted"/>
<evidence type="ECO:0000259" key="2">
    <source>
        <dbReference type="Pfam" id="PF06985"/>
    </source>
</evidence>
<keyword evidence="1" id="KW-0812">Transmembrane</keyword>
<feature type="domain" description="Heterokaryon incompatibility" evidence="2">
    <location>
        <begin position="13"/>
        <end position="107"/>
    </location>
</feature>
<name>A0AAD4E8U4_9AGAM</name>
<dbReference type="InterPro" id="IPR010730">
    <property type="entry name" value="HET"/>
</dbReference>
<accession>A0AAD4E8U4</accession>
<comment type="caution">
    <text evidence="3">The sequence shown here is derived from an EMBL/GenBank/DDBJ whole genome shotgun (WGS) entry which is preliminary data.</text>
</comment>
<evidence type="ECO:0000313" key="3">
    <source>
        <dbReference type="EMBL" id="KAG1900453.1"/>
    </source>
</evidence>
<sequence length="379" mass="43353">MQPIKEAVTQYSWVMLSYRWETQEPTLYDIQHKTIYDLDPAGTVVKLQKFCKAARDAGHRLAWSDTCCINRLDIVELQVSDHSMFIWYHCSALTIVYLSDVPSSSKSGTLANRAWNTRAWSIPELLAPKVIFFYQADWTLYLDNRSCNHKESVSIMEELKHSTGINPRALLAFRPGLRDAQEKLQWASTRITARDENIAYSLFGIFGIHIPIIYGEGRQKMLGRFLQEIIARSGDIAALDRMGQSSDFNSCLPANISSYKALPCMLPSLSEDEMQNSISTLRNNIVAVESALKLYTTLENLDRLRLPCIVFPLTEVKRRPGGDGDKCFTYEVKADRLQDLLVITEYKLVQFSPARRTRQTFLLVYPCNWHNLEDSTDES</sequence>
<dbReference type="EMBL" id="JABBWK010000027">
    <property type="protein sequence ID" value="KAG1900453.1"/>
    <property type="molecule type" value="Genomic_DNA"/>
</dbReference>
<dbReference type="Proteomes" id="UP001195769">
    <property type="component" value="Unassembled WGS sequence"/>
</dbReference>
<organism evidence="3 4">
    <name type="scientific">Suillus fuscotomentosus</name>
    <dbReference type="NCBI Taxonomy" id="1912939"/>
    <lineage>
        <taxon>Eukaryota</taxon>
        <taxon>Fungi</taxon>
        <taxon>Dikarya</taxon>
        <taxon>Basidiomycota</taxon>
        <taxon>Agaricomycotina</taxon>
        <taxon>Agaricomycetes</taxon>
        <taxon>Agaricomycetidae</taxon>
        <taxon>Boletales</taxon>
        <taxon>Suillineae</taxon>
        <taxon>Suillaceae</taxon>
        <taxon>Suillus</taxon>
    </lineage>
</organism>